<dbReference type="SUPFAM" id="SSF56219">
    <property type="entry name" value="DNase I-like"/>
    <property type="match status" value="1"/>
</dbReference>
<evidence type="ECO:0000259" key="3">
    <source>
        <dbReference type="PROSITE" id="PS50158"/>
    </source>
</evidence>
<organism evidence="4">
    <name type="scientific">Papilio xuthus</name>
    <name type="common">Asian swallowtail butterfly</name>
    <dbReference type="NCBI Taxonomy" id="66420"/>
    <lineage>
        <taxon>Eukaryota</taxon>
        <taxon>Metazoa</taxon>
        <taxon>Ecdysozoa</taxon>
        <taxon>Arthropoda</taxon>
        <taxon>Hexapoda</taxon>
        <taxon>Insecta</taxon>
        <taxon>Pterygota</taxon>
        <taxon>Neoptera</taxon>
        <taxon>Endopterygota</taxon>
        <taxon>Lepidoptera</taxon>
        <taxon>Glossata</taxon>
        <taxon>Ditrysia</taxon>
        <taxon>Papilionoidea</taxon>
        <taxon>Papilionidae</taxon>
        <taxon>Papilioninae</taxon>
        <taxon>Papilio</taxon>
    </lineage>
</organism>
<dbReference type="Pfam" id="PF14529">
    <property type="entry name" value="Exo_endo_phos_2"/>
    <property type="match status" value="1"/>
</dbReference>
<protein>
    <submittedName>
        <fullName evidence="4">Uncharacterized protein LOC106116944</fullName>
    </submittedName>
</protein>
<feature type="domain" description="CCHC-type" evidence="3">
    <location>
        <begin position="973"/>
        <end position="987"/>
    </location>
</feature>
<feature type="region of interest" description="Disordered" evidence="2">
    <location>
        <begin position="1043"/>
        <end position="1063"/>
    </location>
</feature>
<name>A0AAJ7E7X3_PAPXU</name>
<dbReference type="Gene3D" id="3.60.10.10">
    <property type="entry name" value="Endonuclease/exonuclease/phosphatase"/>
    <property type="match status" value="1"/>
</dbReference>
<reference evidence="4" key="1">
    <citation type="submission" date="2025-08" db="UniProtKB">
        <authorList>
            <consortium name="RefSeq"/>
        </authorList>
    </citation>
    <scope>IDENTIFICATION</scope>
</reference>
<feature type="compositionally biased region" description="Basic and acidic residues" evidence="2">
    <location>
        <begin position="23"/>
        <end position="36"/>
    </location>
</feature>
<feature type="domain" description="CCHC-type" evidence="3">
    <location>
        <begin position="270"/>
        <end position="285"/>
    </location>
</feature>
<dbReference type="Proteomes" id="UP000694872">
    <property type="component" value="Unplaced"/>
</dbReference>
<gene>
    <name evidence="4" type="primary">LOC106116944</name>
</gene>
<accession>A0AAJ7E7X3</accession>
<dbReference type="CDD" id="cd09077">
    <property type="entry name" value="R1-I-EN"/>
    <property type="match status" value="1"/>
</dbReference>
<dbReference type="GO" id="GO:0003824">
    <property type="term" value="F:catalytic activity"/>
    <property type="evidence" value="ECO:0007669"/>
    <property type="project" value="InterPro"/>
</dbReference>
<dbReference type="AlphaFoldDB" id="A0AAJ7E7X3"/>
<dbReference type="KEGG" id="pxu:106116944"/>
<keyword evidence="1" id="KW-0863">Zinc-finger</keyword>
<feature type="compositionally biased region" description="Low complexity" evidence="2">
    <location>
        <begin position="41"/>
        <end position="57"/>
    </location>
</feature>
<feature type="domain" description="CCHC-type" evidence="3">
    <location>
        <begin position="247"/>
        <end position="261"/>
    </location>
</feature>
<dbReference type="GO" id="GO:0008270">
    <property type="term" value="F:zinc ion binding"/>
    <property type="evidence" value="ECO:0007669"/>
    <property type="project" value="UniProtKB-KW"/>
</dbReference>
<dbReference type="InterPro" id="IPR001878">
    <property type="entry name" value="Znf_CCHC"/>
</dbReference>
<dbReference type="PROSITE" id="PS50158">
    <property type="entry name" value="ZF_CCHC"/>
    <property type="match status" value="4"/>
</dbReference>
<dbReference type="InterPro" id="IPR005135">
    <property type="entry name" value="Endo/exonuclease/phosphatase"/>
</dbReference>
<sequence>MVQVGGMLNARLASLEDRLLPEKNLRPPLASDKKTETGTYATATAKPTPAPSSAAAKQVPTSTPAPPPQRLRVPRSSAVVVTLTEAAINKGLTYSGVLKEAKSKLDLKEVIGIEAVQFRRAVTGATIIRIPGATSAAKADVLAQKLQELYCDNGVKVSRPEKLVDVKIEGLDDSTTPEEVKEAILKKGAGTCTGDQVRTGQLRQSRSGLYNIWAQVPVAAARKLTTGRFLVGWVAARVTIGRPRELRCYRCLQQGHVASRCDAEDRSRLCYKCGQEGHKAASCPSQPNCILCTAAGKDAKHRLGSYKCSAPKKMVQRRALAEVARNAPPPNGEDMEANLNHCARAQDLFIQSLAQWSIDLAVASEPYLVPDRNNWVGDLEDLVAIYAGGNPPIVSTRRGRGCVGVKVAGIVIVGVYFSPNRSLPEFEAYLDEVSSLVRWGRPLEVVVAGDLNAKSRAWGSSVSDSRGEALISWMAQHNLAPLNTGSTHTCVRMQGGSVVDITLASPALACRVQDWEVLTEVETLSDHRYIRFDILPSPAPPTSRNIAIPPEIGQMWSLRSLDRETAELAAIVGTWSHRMEDKCVDVGVQWVDGVLAHVSDCAMVKVRPSPRRSNRVYWWSGNLSQLRSACVLARRRYTRYRRRRPGWDESEERCLYTAYQEAKKTLRCEITAAKDLAWEEFLSTLEVDPWGRPYKLVMSKLRPWAPPLTSTLEPTLLTSVVSTLFPPSAHNTGLDFPDSIPPGSVPGVSESEIFSARTKVQSKRTAPGPDGIHGRVLALALQHGLDEQFRTLLTKCLEEGNFPQKWKTGRLVLLRKPGKPEHSPSAYRPIVLLDEAGKLLERVIAGRVSEHLSSAGPDLADTQYGFRRHPERLMQVFSGDLVRISRPTKTTEIKISGLDDSSTIDEVLAAVAEAGGCSKDSLKSSGVVRDRFGVGHAWVECTVPVARRVAAAQRLTISWVSTSVMLMEPRPLRCYRCLQKGHVRAQCNAEVDRSKLCFRCGVEGHKFKGCSAKPHCTICAAAQKPADHKLGGRGCLAPAPKIARGKRTAAPQPAQQAPAEVSMETDEVNINNIRNGSTSTSSQC</sequence>
<dbReference type="Pfam" id="PF00098">
    <property type="entry name" value="zf-CCHC"/>
    <property type="match status" value="1"/>
</dbReference>
<evidence type="ECO:0000256" key="2">
    <source>
        <dbReference type="SAM" id="MobiDB-lite"/>
    </source>
</evidence>
<feature type="domain" description="CCHC-type" evidence="3">
    <location>
        <begin position="997"/>
        <end position="1010"/>
    </location>
</feature>
<dbReference type="SUPFAM" id="SSF57756">
    <property type="entry name" value="Retrovirus zinc finger-like domains"/>
    <property type="match status" value="2"/>
</dbReference>
<dbReference type="InterPro" id="IPR036691">
    <property type="entry name" value="Endo/exonu/phosph_ase_sf"/>
</dbReference>
<dbReference type="GO" id="GO:0003676">
    <property type="term" value="F:nucleic acid binding"/>
    <property type="evidence" value="ECO:0007669"/>
    <property type="project" value="InterPro"/>
</dbReference>
<dbReference type="GeneID" id="106116944"/>
<feature type="compositionally biased region" description="Low complexity" evidence="2">
    <location>
        <begin position="1049"/>
        <end position="1059"/>
    </location>
</feature>
<keyword evidence="1" id="KW-0862">Zinc</keyword>
<dbReference type="Gene3D" id="4.10.60.10">
    <property type="entry name" value="Zinc finger, CCHC-type"/>
    <property type="match status" value="2"/>
</dbReference>
<keyword evidence="1" id="KW-0479">Metal-binding</keyword>
<evidence type="ECO:0000256" key="1">
    <source>
        <dbReference type="PROSITE-ProRule" id="PRU00047"/>
    </source>
</evidence>
<dbReference type="SMART" id="SM00343">
    <property type="entry name" value="ZnF_C2HC"/>
    <property type="match status" value="4"/>
</dbReference>
<feature type="region of interest" description="Disordered" evidence="2">
    <location>
        <begin position="23"/>
        <end position="73"/>
    </location>
</feature>
<dbReference type="PANTHER" id="PTHR19446">
    <property type="entry name" value="REVERSE TRANSCRIPTASES"/>
    <property type="match status" value="1"/>
</dbReference>
<proteinExistence type="predicted"/>
<evidence type="ECO:0000313" key="4">
    <source>
        <dbReference type="RefSeq" id="XP_013166456.1"/>
    </source>
</evidence>
<dbReference type="RefSeq" id="XP_013166456.1">
    <property type="nucleotide sequence ID" value="XM_013311002.1"/>
</dbReference>
<dbReference type="InterPro" id="IPR036875">
    <property type="entry name" value="Znf_CCHC_sf"/>
</dbReference>